<dbReference type="OrthoDB" id="671439at2759"/>
<keyword evidence="5" id="KW-1185">Reference proteome</keyword>
<dbReference type="GO" id="GO:0016747">
    <property type="term" value="F:acyltransferase activity, transferring groups other than amino-acyl groups"/>
    <property type="evidence" value="ECO:0007669"/>
    <property type="project" value="UniProtKB-ARBA"/>
</dbReference>
<keyword evidence="3" id="KW-0012">Acyltransferase</keyword>
<dbReference type="Gene3D" id="3.30.559.10">
    <property type="entry name" value="Chloramphenicol acetyltransferase-like domain"/>
    <property type="match status" value="2"/>
</dbReference>
<dbReference type="EMBL" id="JACEFO010002205">
    <property type="protein sequence ID" value="KAF8673546.1"/>
    <property type="molecule type" value="Genomic_DNA"/>
</dbReference>
<dbReference type="SUPFAM" id="SSF52777">
    <property type="entry name" value="CoA-dependent acyltransferases"/>
    <property type="match status" value="1"/>
</dbReference>
<dbReference type="InterPro" id="IPR023213">
    <property type="entry name" value="CAT-like_dom_sf"/>
</dbReference>
<gene>
    <name evidence="4" type="ORF">HU200_048629</name>
</gene>
<dbReference type="AlphaFoldDB" id="A0A835B0F8"/>
<protein>
    <submittedName>
        <fullName evidence="4">Uncharacterized protein</fullName>
    </submittedName>
</protein>
<organism evidence="4 5">
    <name type="scientific">Digitaria exilis</name>
    <dbReference type="NCBI Taxonomy" id="1010633"/>
    <lineage>
        <taxon>Eukaryota</taxon>
        <taxon>Viridiplantae</taxon>
        <taxon>Streptophyta</taxon>
        <taxon>Embryophyta</taxon>
        <taxon>Tracheophyta</taxon>
        <taxon>Spermatophyta</taxon>
        <taxon>Magnoliopsida</taxon>
        <taxon>Liliopsida</taxon>
        <taxon>Poales</taxon>
        <taxon>Poaceae</taxon>
        <taxon>PACMAD clade</taxon>
        <taxon>Panicoideae</taxon>
        <taxon>Panicodae</taxon>
        <taxon>Paniceae</taxon>
        <taxon>Anthephorinae</taxon>
        <taxon>Digitaria</taxon>
    </lineage>
</organism>
<comment type="similarity">
    <text evidence="1">Belongs to the plant acyltransferase family.</text>
</comment>
<evidence type="ECO:0000313" key="4">
    <source>
        <dbReference type="EMBL" id="KAF8673546.1"/>
    </source>
</evidence>
<evidence type="ECO:0000256" key="2">
    <source>
        <dbReference type="ARBA" id="ARBA00022679"/>
    </source>
</evidence>
<evidence type="ECO:0000313" key="5">
    <source>
        <dbReference type="Proteomes" id="UP000636709"/>
    </source>
</evidence>
<dbReference type="InterPro" id="IPR050317">
    <property type="entry name" value="Plant_Fungal_Acyltransferase"/>
</dbReference>
<comment type="caution">
    <text evidence="4">The sequence shown here is derived from an EMBL/GenBank/DDBJ whole genome shotgun (WGS) entry which is preliminary data.</text>
</comment>
<dbReference type="PANTHER" id="PTHR31642">
    <property type="entry name" value="TRICHOTHECENE 3-O-ACETYLTRANSFERASE"/>
    <property type="match status" value="1"/>
</dbReference>
<sequence length="336" mass="36956">MKITVHSSKVVKPAAYAGVDAAATTTVIPLTAFDLISYDNYVSSIHAFHPPSPTNAALEDALSRVLAVYREWAGRLCVDPSGRRRGILLNDAGVRFVEASSDAAFESVVMPRRGRITPEVRSLHPRAASGGGAAAAEDEELLLLQVTRFACGSLVVGYTMHHAVGDGFAAGQFMAAWGQTARGVPIDPVPVHDRTSFFLPRSPPRVEFDHRASEFRHRDDVDNDNHHAAELKDEQVVIQSRASGNGTKQQHHHRPYSTAQCLVAHIWRCMTKARGVNGGRATTLHLAVNGRPRMSGPRLIRGAVARVDNAYFRSFIDFRLVSTYRPNRSFYRCSYD</sequence>
<name>A0A835B0F8_9POAL</name>
<dbReference type="Proteomes" id="UP000636709">
    <property type="component" value="Unassembled WGS sequence"/>
</dbReference>
<keyword evidence="2" id="KW-0808">Transferase</keyword>
<dbReference type="Pfam" id="PF02458">
    <property type="entry name" value="Transferase"/>
    <property type="match status" value="1"/>
</dbReference>
<evidence type="ECO:0000256" key="1">
    <source>
        <dbReference type="ARBA" id="ARBA00009861"/>
    </source>
</evidence>
<accession>A0A835B0F8</accession>
<dbReference type="PANTHER" id="PTHR31642:SF184">
    <property type="entry name" value="SPERMIDINE HYDROXYCINNAMOYL TRANSFERASE"/>
    <property type="match status" value="1"/>
</dbReference>
<proteinExistence type="inferred from homology"/>
<evidence type="ECO:0000256" key="3">
    <source>
        <dbReference type="ARBA" id="ARBA00023315"/>
    </source>
</evidence>
<reference evidence="4" key="1">
    <citation type="submission" date="2020-07" db="EMBL/GenBank/DDBJ databases">
        <title>Genome sequence and genetic diversity analysis of an under-domesticated orphan crop, white fonio (Digitaria exilis).</title>
        <authorList>
            <person name="Bennetzen J.L."/>
            <person name="Chen S."/>
            <person name="Ma X."/>
            <person name="Wang X."/>
            <person name="Yssel A.E.J."/>
            <person name="Chaluvadi S.R."/>
            <person name="Johnson M."/>
            <person name="Gangashetty P."/>
            <person name="Hamidou F."/>
            <person name="Sanogo M.D."/>
            <person name="Zwaenepoel A."/>
            <person name="Wallace J."/>
            <person name="Van De Peer Y."/>
            <person name="Van Deynze A."/>
        </authorList>
    </citation>
    <scope>NUCLEOTIDE SEQUENCE</scope>
    <source>
        <tissue evidence="4">Leaves</tissue>
    </source>
</reference>